<dbReference type="EMBL" id="VHSH01000012">
    <property type="protein sequence ID" value="TQV72563.1"/>
    <property type="molecule type" value="Genomic_DNA"/>
</dbReference>
<dbReference type="OrthoDB" id="1121311at2"/>
<keyword evidence="5 6" id="KW-0472">Membrane</keyword>
<feature type="transmembrane region" description="Helical" evidence="6">
    <location>
        <begin position="59"/>
        <end position="77"/>
    </location>
</feature>
<evidence type="ECO:0000256" key="2">
    <source>
        <dbReference type="ARBA" id="ARBA00022475"/>
    </source>
</evidence>
<feature type="transmembrane region" description="Helical" evidence="6">
    <location>
        <begin position="18"/>
        <end position="38"/>
    </location>
</feature>
<evidence type="ECO:0000259" key="7">
    <source>
        <dbReference type="Pfam" id="PF12823"/>
    </source>
</evidence>
<comment type="subcellular location">
    <subcellularLocation>
        <location evidence="1">Cell membrane</location>
        <topology evidence="1">Multi-pass membrane protein</topology>
    </subcellularLocation>
</comment>
<proteinExistence type="predicted"/>
<keyword evidence="3 6" id="KW-0812">Transmembrane</keyword>
<dbReference type="PANTHER" id="PTHR40077">
    <property type="entry name" value="MEMBRANE PROTEIN-RELATED"/>
    <property type="match status" value="1"/>
</dbReference>
<keyword evidence="4 6" id="KW-1133">Transmembrane helix</keyword>
<dbReference type="Proteomes" id="UP000315252">
    <property type="component" value="Unassembled WGS sequence"/>
</dbReference>
<gene>
    <name evidence="8" type="ORF">FKG95_25965</name>
</gene>
<feature type="domain" description="DUF3817" evidence="7">
    <location>
        <begin position="16"/>
        <end position="103"/>
    </location>
</feature>
<dbReference type="Pfam" id="PF12823">
    <property type="entry name" value="DUF3817"/>
    <property type="match status" value="1"/>
</dbReference>
<dbReference type="InterPro" id="IPR023845">
    <property type="entry name" value="DUF3817_TM"/>
</dbReference>
<evidence type="ECO:0000256" key="1">
    <source>
        <dbReference type="ARBA" id="ARBA00004651"/>
    </source>
</evidence>
<evidence type="ECO:0000256" key="6">
    <source>
        <dbReference type="SAM" id="Phobius"/>
    </source>
</evidence>
<evidence type="ECO:0000256" key="4">
    <source>
        <dbReference type="ARBA" id="ARBA00022989"/>
    </source>
</evidence>
<accession>A0A545T5R8</accession>
<dbReference type="PANTHER" id="PTHR40077:SF1">
    <property type="entry name" value="MEMBRANE PROTEIN"/>
    <property type="match status" value="1"/>
</dbReference>
<sequence>MGAATEDLQSAARQQLQWIRTASLLEGVTLVILVFVAVPLKHLAGIDAASATMGPIHGTAFLIYIWTLAHTASFFGWRKGEILRLFLFAFVPLGAIANARWLKQKEAAGAFGNSCGGAEVPPHQTDHRDGVPLA</sequence>
<evidence type="ECO:0000256" key="5">
    <source>
        <dbReference type="ARBA" id="ARBA00023136"/>
    </source>
</evidence>
<organism evidence="8 9">
    <name type="scientific">Denitrobaculum tricleocarpae</name>
    <dbReference type="NCBI Taxonomy" id="2591009"/>
    <lineage>
        <taxon>Bacteria</taxon>
        <taxon>Pseudomonadati</taxon>
        <taxon>Pseudomonadota</taxon>
        <taxon>Alphaproteobacteria</taxon>
        <taxon>Rhodospirillales</taxon>
        <taxon>Rhodospirillaceae</taxon>
        <taxon>Denitrobaculum</taxon>
    </lineage>
</organism>
<feature type="transmembrane region" description="Helical" evidence="6">
    <location>
        <begin position="83"/>
        <end position="102"/>
    </location>
</feature>
<evidence type="ECO:0000313" key="9">
    <source>
        <dbReference type="Proteomes" id="UP000315252"/>
    </source>
</evidence>
<dbReference type="AlphaFoldDB" id="A0A545T5R8"/>
<keyword evidence="9" id="KW-1185">Reference proteome</keyword>
<evidence type="ECO:0000313" key="8">
    <source>
        <dbReference type="EMBL" id="TQV72563.1"/>
    </source>
</evidence>
<dbReference type="NCBIfam" id="TIGR03954">
    <property type="entry name" value="integ_memb_HG"/>
    <property type="match status" value="1"/>
</dbReference>
<comment type="caution">
    <text evidence="8">The sequence shown here is derived from an EMBL/GenBank/DDBJ whole genome shotgun (WGS) entry which is preliminary data.</text>
</comment>
<dbReference type="GO" id="GO:0005886">
    <property type="term" value="C:plasma membrane"/>
    <property type="evidence" value="ECO:0007669"/>
    <property type="project" value="UniProtKB-SubCell"/>
</dbReference>
<evidence type="ECO:0000256" key="3">
    <source>
        <dbReference type="ARBA" id="ARBA00022692"/>
    </source>
</evidence>
<keyword evidence="2" id="KW-1003">Cell membrane</keyword>
<protein>
    <submittedName>
        <fullName evidence="8">DUF3817 domain-containing protein</fullName>
    </submittedName>
</protein>
<reference evidence="8 9" key="1">
    <citation type="submission" date="2019-06" db="EMBL/GenBank/DDBJ databases">
        <title>Whole genome sequence for Rhodospirillaceae sp. R148.</title>
        <authorList>
            <person name="Wang G."/>
        </authorList>
    </citation>
    <scope>NUCLEOTIDE SEQUENCE [LARGE SCALE GENOMIC DNA]</scope>
    <source>
        <strain evidence="8 9">R148</strain>
    </source>
</reference>
<name>A0A545T5R8_9PROT</name>